<organism evidence="7 8">
    <name type="scientific">Paenibacillus septentrionalis</name>
    <dbReference type="NCBI Taxonomy" id="429342"/>
    <lineage>
        <taxon>Bacteria</taxon>
        <taxon>Bacillati</taxon>
        <taxon>Bacillota</taxon>
        <taxon>Bacilli</taxon>
        <taxon>Bacillales</taxon>
        <taxon>Paenibacillaceae</taxon>
        <taxon>Paenibacillus</taxon>
    </lineage>
</organism>
<gene>
    <name evidence="7" type="primary">ctaG</name>
    <name evidence="7" type="ORF">ACFP56_14815</name>
</gene>
<dbReference type="InterPro" id="IPR019108">
    <property type="entry name" value="Caa3_assmbl_CtaG-rel"/>
</dbReference>
<dbReference type="RefSeq" id="WP_379235823.1">
    <property type="nucleotide sequence ID" value="NZ_JBHSTE010000004.1"/>
</dbReference>
<proteinExistence type="predicted"/>
<dbReference type="InterPro" id="IPR014108">
    <property type="entry name" value="Caa3-assmbl_CtaG"/>
</dbReference>
<comment type="subcellular location">
    <subcellularLocation>
        <location evidence="1">Cell membrane</location>
        <topology evidence="1">Multi-pass membrane protein</topology>
    </subcellularLocation>
</comment>
<sequence length="306" mass="35698">MLGLQYFSFQEVWSPMFLFATIGVIIGYLYLVGPWRERHFPMEPPVSKGRKLLFISAALLYYLSYEGPLGFLGHIMFSFHMTNMAISYLIVPPMVLFSVPGFLWSKAFSARFWRKLKFLMHPIVTLIMFNMLFSIYHIPVIHDYVMTNFTVHRLYYLVMLIAAFMMWWHVYTPIKDMPQMPHVKRLAYIFANGVLLTPACALIIFSDAPLYAIYNDPEVWVNAMGFCIPGDTSYLLSLTEFQGPQFFNMFTTLEDQQAGGIIMKLIQEVTYGVLLALVFREWFSKEHKQEKVDEQLLRDALAIKHK</sequence>
<evidence type="ECO:0000256" key="4">
    <source>
        <dbReference type="ARBA" id="ARBA00022989"/>
    </source>
</evidence>
<evidence type="ECO:0000256" key="6">
    <source>
        <dbReference type="SAM" id="Phobius"/>
    </source>
</evidence>
<dbReference type="EMBL" id="JBHSTE010000004">
    <property type="protein sequence ID" value="MFC6333897.1"/>
    <property type="molecule type" value="Genomic_DNA"/>
</dbReference>
<feature type="transmembrane region" description="Helical" evidence="6">
    <location>
        <begin position="52"/>
        <end position="79"/>
    </location>
</feature>
<evidence type="ECO:0000256" key="5">
    <source>
        <dbReference type="ARBA" id="ARBA00023136"/>
    </source>
</evidence>
<name>A0ABW1V553_9BACL</name>
<feature type="transmembrane region" description="Helical" evidence="6">
    <location>
        <begin position="186"/>
        <end position="205"/>
    </location>
</feature>
<keyword evidence="4 6" id="KW-1133">Transmembrane helix</keyword>
<evidence type="ECO:0000313" key="7">
    <source>
        <dbReference type="EMBL" id="MFC6333897.1"/>
    </source>
</evidence>
<feature type="transmembrane region" description="Helical" evidence="6">
    <location>
        <begin position="85"/>
        <end position="104"/>
    </location>
</feature>
<comment type="caution">
    <text evidence="7">The sequence shown here is derived from an EMBL/GenBank/DDBJ whole genome shotgun (WGS) entry which is preliminary data.</text>
</comment>
<keyword evidence="2" id="KW-1003">Cell membrane</keyword>
<dbReference type="NCBIfam" id="TIGR02737">
    <property type="entry name" value="caa3_CtaG"/>
    <property type="match status" value="1"/>
</dbReference>
<feature type="transmembrane region" description="Helical" evidence="6">
    <location>
        <begin position="154"/>
        <end position="174"/>
    </location>
</feature>
<accession>A0ABW1V553</accession>
<evidence type="ECO:0000313" key="8">
    <source>
        <dbReference type="Proteomes" id="UP001596233"/>
    </source>
</evidence>
<keyword evidence="3 6" id="KW-0812">Transmembrane</keyword>
<evidence type="ECO:0000256" key="3">
    <source>
        <dbReference type="ARBA" id="ARBA00022692"/>
    </source>
</evidence>
<feature type="transmembrane region" description="Helical" evidence="6">
    <location>
        <begin position="116"/>
        <end position="138"/>
    </location>
</feature>
<evidence type="ECO:0000256" key="2">
    <source>
        <dbReference type="ARBA" id="ARBA00022475"/>
    </source>
</evidence>
<dbReference type="Pfam" id="PF09678">
    <property type="entry name" value="Caa3_CtaG"/>
    <property type="match status" value="1"/>
</dbReference>
<dbReference type="Proteomes" id="UP001596233">
    <property type="component" value="Unassembled WGS sequence"/>
</dbReference>
<keyword evidence="5 6" id="KW-0472">Membrane</keyword>
<protein>
    <submittedName>
        <fullName evidence="7">Cytochrome c oxidase assembly factor CtaG</fullName>
    </submittedName>
</protein>
<reference evidence="8" key="1">
    <citation type="journal article" date="2019" name="Int. J. Syst. Evol. Microbiol.">
        <title>The Global Catalogue of Microorganisms (GCM) 10K type strain sequencing project: providing services to taxonomists for standard genome sequencing and annotation.</title>
        <authorList>
            <consortium name="The Broad Institute Genomics Platform"/>
            <consortium name="The Broad Institute Genome Sequencing Center for Infectious Disease"/>
            <person name="Wu L."/>
            <person name="Ma J."/>
        </authorList>
    </citation>
    <scope>NUCLEOTIDE SEQUENCE [LARGE SCALE GENOMIC DNA]</scope>
    <source>
        <strain evidence="8">PCU 280</strain>
    </source>
</reference>
<feature type="transmembrane region" description="Helical" evidence="6">
    <location>
        <begin position="258"/>
        <end position="279"/>
    </location>
</feature>
<keyword evidence="8" id="KW-1185">Reference proteome</keyword>
<feature type="transmembrane region" description="Helical" evidence="6">
    <location>
        <begin position="12"/>
        <end position="31"/>
    </location>
</feature>
<evidence type="ECO:0000256" key="1">
    <source>
        <dbReference type="ARBA" id="ARBA00004651"/>
    </source>
</evidence>